<sequence length="436" mass="48664">MPSSIPRNTTSFDRQVLWNPRNVLRVENDGRCVGWAPSKGRKCHNIVAGHNLREMDDLLRKLSISQPDADSRSIRDMLKQLAIVGLCVRNHRDQAGNMYETWRERIRHAFPEGAIGVTQSGQSTRNPSSTTPSLPGSDRAELDELHETICVLQRGLDEILTQTSRPRSSRSSNDTQWQQWARSIQSRLDGVSARATPQSPSQPRTTMPASSTTGLLSRQTPATSSTPPPDNSSRPPAEPSSSRNSTIQSHQPSVPSRVSTSSISSLNLSRASSSRTCRGNHVRRRTIDEECTICQADEPMSLQPLNHLVWCKAQCGRSVHKDCFESWRSENLVQRRGIKCVHCRADWVDCMDNCDIEWESVSDSESDDEDSGSEQGSEDEITDSEDEITDSEDEIADSEGEITDLEEEIADSEEELTDSEEEIPDPEDVYGDGRRD</sequence>
<feature type="non-terminal residue" evidence="1">
    <location>
        <position position="1"/>
    </location>
</feature>
<comment type="caution">
    <text evidence="1">The sequence shown here is derived from an EMBL/GenBank/DDBJ whole genome shotgun (WGS) entry which is preliminary data.</text>
</comment>
<gene>
    <name evidence="1" type="ORF">BDR25DRAFT_343888</name>
</gene>
<evidence type="ECO:0000313" key="1">
    <source>
        <dbReference type="EMBL" id="KAF2469080.1"/>
    </source>
</evidence>
<dbReference type="Proteomes" id="UP000799755">
    <property type="component" value="Unassembled WGS sequence"/>
</dbReference>
<reference evidence="1" key="1">
    <citation type="journal article" date="2020" name="Stud. Mycol.">
        <title>101 Dothideomycetes genomes: a test case for predicting lifestyles and emergence of pathogens.</title>
        <authorList>
            <person name="Haridas S."/>
            <person name="Albert R."/>
            <person name="Binder M."/>
            <person name="Bloem J."/>
            <person name="Labutti K."/>
            <person name="Salamov A."/>
            <person name="Andreopoulos B."/>
            <person name="Baker S."/>
            <person name="Barry K."/>
            <person name="Bills G."/>
            <person name="Bluhm B."/>
            <person name="Cannon C."/>
            <person name="Castanera R."/>
            <person name="Culley D."/>
            <person name="Daum C."/>
            <person name="Ezra D."/>
            <person name="Gonzalez J."/>
            <person name="Henrissat B."/>
            <person name="Kuo A."/>
            <person name="Liang C."/>
            <person name="Lipzen A."/>
            <person name="Lutzoni F."/>
            <person name="Magnuson J."/>
            <person name="Mondo S."/>
            <person name="Nolan M."/>
            <person name="Ohm R."/>
            <person name="Pangilinan J."/>
            <person name="Park H.-J."/>
            <person name="Ramirez L."/>
            <person name="Alfaro M."/>
            <person name="Sun H."/>
            <person name="Tritt A."/>
            <person name="Yoshinaga Y."/>
            <person name="Zwiers L.-H."/>
            <person name="Turgeon B."/>
            <person name="Goodwin S."/>
            <person name="Spatafora J."/>
            <person name="Crous P."/>
            <person name="Grigoriev I."/>
        </authorList>
    </citation>
    <scope>NUCLEOTIDE SEQUENCE</scope>
    <source>
        <strain evidence="1">ATCC 200398</strain>
    </source>
</reference>
<name>A0ACB6QQB3_9PLEO</name>
<protein>
    <submittedName>
        <fullName evidence="1">Uncharacterized protein</fullName>
    </submittedName>
</protein>
<accession>A0ACB6QQB3</accession>
<dbReference type="EMBL" id="MU003513">
    <property type="protein sequence ID" value="KAF2469080.1"/>
    <property type="molecule type" value="Genomic_DNA"/>
</dbReference>
<proteinExistence type="predicted"/>
<evidence type="ECO:0000313" key="2">
    <source>
        <dbReference type="Proteomes" id="UP000799755"/>
    </source>
</evidence>
<organism evidence="1 2">
    <name type="scientific">Lindgomyces ingoldianus</name>
    <dbReference type="NCBI Taxonomy" id="673940"/>
    <lineage>
        <taxon>Eukaryota</taxon>
        <taxon>Fungi</taxon>
        <taxon>Dikarya</taxon>
        <taxon>Ascomycota</taxon>
        <taxon>Pezizomycotina</taxon>
        <taxon>Dothideomycetes</taxon>
        <taxon>Pleosporomycetidae</taxon>
        <taxon>Pleosporales</taxon>
        <taxon>Lindgomycetaceae</taxon>
        <taxon>Lindgomyces</taxon>
    </lineage>
</organism>
<keyword evidence="2" id="KW-1185">Reference proteome</keyword>